<evidence type="ECO:0000259" key="15">
    <source>
        <dbReference type="Pfam" id="PF08543"/>
    </source>
</evidence>
<comment type="caution">
    <text evidence="16">The sequence shown here is derived from an EMBL/GenBank/DDBJ whole genome shotgun (WGS) entry which is preliminary data.</text>
</comment>
<dbReference type="Proteomes" id="UP000242188">
    <property type="component" value="Unassembled WGS sequence"/>
</dbReference>
<dbReference type="EC" id="2.7.1.35" evidence="5"/>
<dbReference type="CDD" id="cd01173">
    <property type="entry name" value="pyridoxal_pyridoxamine_kinase"/>
    <property type="match status" value="1"/>
</dbReference>
<dbReference type="PANTHER" id="PTHR10534">
    <property type="entry name" value="PYRIDOXAL KINASE"/>
    <property type="match status" value="1"/>
</dbReference>
<evidence type="ECO:0000256" key="10">
    <source>
        <dbReference type="ARBA" id="ARBA00022840"/>
    </source>
</evidence>
<reference evidence="16 17" key="1">
    <citation type="journal article" date="2017" name="Nat. Ecol. Evol.">
        <title>Scallop genome provides insights into evolution of bilaterian karyotype and development.</title>
        <authorList>
            <person name="Wang S."/>
            <person name="Zhang J."/>
            <person name="Jiao W."/>
            <person name="Li J."/>
            <person name="Xun X."/>
            <person name="Sun Y."/>
            <person name="Guo X."/>
            <person name="Huan P."/>
            <person name="Dong B."/>
            <person name="Zhang L."/>
            <person name="Hu X."/>
            <person name="Sun X."/>
            <person name="Wang J."/>
            <person name="Zhao C."/>
            <person name="Wang Y."/>
            <person name="Wang D."/>
            <person name="Huang X."/>
            <person name="Wang R."/>
            <person name="Lv J."/>
            <person name="Li Y."/>
            <person name="Zhang Z."/>
            <person name="Liu B."/>
            <person name="Lu W."/>
            <person name="Hui Y."/>
            <person name="Liang J."/>
            <person name="Zhou Z."/>
            <person name="Hou R."/>
            <person name="Li X."/>
            <person name="Liu Y."/>
            <person name="Li H."/>
            <person name="Ning X."/>
            <person name="Lin Y."/>
            <person name="Zhao L."/>
            <person name="Xing Q."/>
            <person name="Dou J."/>
            <person name="Li Y."/>
            <person name="Mao J."/>
            <person name="Guo H."/>
            <person name="Dou H."/>
            <person name="Li T."/>
            <person name="Mu C."/>
            <person name="Jiang W."/>
            <person name="Fu Q."/>
            <person name="Fu X."/>
            <person name="Miao Y."/>
            <person name="Liu J."/>
            <person name="Yu Q."/>
            <person name="Li R."/>
            <person name="Liao H."/>
            <person name="Li X."/>
            <person name="Kong Y."/>
            <person name="Jiang Z."/>
            <person name="Chourrout D."/>
            <person name="Li R."/>
            <person name="Bao Z."/>
        </authorList>
    </citation>
    <scope>NUCLEOTIDE SEQUENCE [LARGE SCALE GENOMIC DNA]</scope>
    <source>
        <strain evidence="16 17">PY_sf001</strain>
    </source>
</reference>
<evidence type="ECO:0000256" key="1">
    <source>
        <dbReference type="ARBA" id="ARBA00004750"/>
    </source>
</evidence>
<dbReference type="GO" id="GO:0009443">
    <property type="term" value="P:pyridoxal 5'-phosphate salvage"/>
    <property type="evidence" value="ECO:0007669"/>
    <property type="project" value="InterPro"/>
</dbReference>
<dbReference type="GO" id="GO:0005829">
    <property type="term" value="C:cytosol"/>
    <property type="evidence" value="ECO:0007669"/>
    <property type="project" value="TreeGrafter"/>
</dbReference>
<comment type="catalytic activity">
    <reaction evidence="13">
        <text>pyridoxal + ATP = pyridoxal 5'-phosphate + ADP + H(+)</text>
        <dbReference type="Rhea" id="RHEA:10224"/>
        <dbReference type="ChEBI" id="CHEBI:15378"/>
        <dbReference type="ChEBI" id="CHEBI:17310"/>
        <dbReference type="ChEBI" id="CHEBI:30616"/>
        <dbReference type="ChEBI" id="CHEBI:456216"/>
        <dbReference type="ChEBI" id="CHEBI:597326"/>
        <dbReference type="EC" id="2.7.1.35"/>
    </reaction>
    <physiologicalReaction direction="left-to-right" evidence="13">
        <dbReference type="Rhea" id="RHEA:10225"/>
    </physiologicalReaction>
</comment>
<comment type="pathway">
    <text evidence="3">Cofactor metabolism; pyridoxal 5'-phosphate salvage; pyridoxal 5'-phosphate from pyridoxal: step 1/1.</text>
</comment>
<dbReference type="InterPro" id="IPR004625">
    <property type="entry name" value="PyrdxlKinase"/>
</dbReference>
<dbReference type="Gene3D" id="3.40.1190.20">
    <property type="match status" value="1"/>
</dbReference>
<evidence type="ECO:0000256" key="6">
    <source>
        <dbReference type="ARBA" id="ARBA00018134"/>
    </source>
</evidence>
<dbReference type="Pfam" id="PF08543">
    <property type="entry name" value="Phos_pyr_kin"/>
    <property type="match status" value="1"/>
</dbReference>
<evidence type="ECO:0000256" key="11">
    <source>
        <dbReference type="ARBA" id="ARBA00032808"/>
    </source>
</evidence>
<feature type="domain" description="Pyridoxamine kinase/Phosphomethylpyrimidine kinase" evidence="15">
    <location>
        <begin position="84"/>
        <end position="263"/>
    </location>
</feature>
<dbReference type="GO" id="GO:0008478">
    <property type="term" value="F:pyridoxal kinase activity"/>
    <property type="evidence" value="ECO:0007669"/>
    <property type="project" value="UniProtKB-EC"/>
</dbReference>
<keyword evidence="10" id="KW-0067">ATP-binding</keyword>
<evidence type="ECO:0000256" key="4">
    <source>
        <dbReference type="ARBA" id="ARBA00008805"/>
    </source>
</evidence>
<evidence type="ECO:0000313" key="16">
    <source>
        <dbReference type="EMBL" id="OWF50214.1"/>
    </source>
</evidence>
<keyword evidence="7" id="KW-0808">Transferase</keyword>
<dbReference type="SUPFAM" id="SSF53613">
    <property type="entry name" value="Ribokinase-like"/>
    <property type="match status" value="1"/>
</dbReference>
<protein>
    <recommendedName>
        <fullName evidence="6">Pyridoxal kinase</fullName>
        <ecNumber evidence="5">2.7.1.35</ecNumber>
    </recommendedName>
    <alternativeName>
        <fullName evidence="11">Pyridoxine kinase</fullName>
    </alternativeName>
</protein>
<comment type="catalytic activity">
    <reaction evidence="14">
        <text>pyridoxine + ATP = pyridoxine 5'-phosphate + ADP + H(+)</text>
        <dbReference type="Rhea" id="RHEA:25108"/>
        <dbReference type="ChEBI" id="CHEBI:15378"/>
        <dbReference type="ChEBI" id="CHEBI:16709"/>
        <dbReference type="ChEBI" id="CHEBI:30616"/>
        <dbReference type="ChEBI" id="CHEBI:58589"/>
        <dbReference type="ChEBI" id="CHEBI:456216"/>
        <dbReference type="EC" id="2.7.1.35"/>
    </reaction>
    <physiologicalReaction direction="left-to-right" evidence="14">
        <dbReference type="Rhea" id="RHEA:25109"/>
    </physiologicalReaction>
</comment>
<sequence length="303" mass="33140">MASTDDCRVLSIQSSVVSGYVGNKSATFPLQVLGFDVSTVNSVQFSNHTGYKVFKGQVLNAADMDDLYDGLKCNNIHHFTHLLTGYIGSKSFLEKVGEIIQNLRKQNPNLTYVCDPVMGDNGKMYVPTELLEVYKKVILPLADIVTPNQFEAELLTGVEIKTEADAWKAMQILHGMGPKTVVISSSDLGPDDTIVGLASSIKNGSTSMERYRIDMPFIDQTFVGTGDLFAACLLAWIQKDQNLKVALEKTVSIVQAVITRTVTHAHCLAGKGNKPTPEQMELRLVQSKADIEEPKIVFSAVPV</sequence>
<organism evidence="16 17">
    <name type="scientific">Mizuhopecten yessoensis</name>
    <name type="common">Japanese scallop</name>
    <name type="synonym">Patinopecten yessoensis</name>
    <dbReference type="NCBI Taxonomy" id="6573"/>
    <lineage>
        <taxon>Eukaryota</taxon>
        <taxon>Metazoa</taxon>
        <taxon>Spiralia</taxon>
        <taxon>Lophotrochozoa</taxon>
        <taxon>Mollusca</taxon>
        <taxon>Bivalvia</taxon>
        <taxon>Autobranchia</taxon>
        <taxon>Pteriomorphia</taxon>
        <taxon>Pectinida</taxon>
        <taxon>Pectinoidea</taxon>
        <taxon>Pectinidae</taxon>
        <taxon>Mizuhopecten</taxon>
    </lineage>
</organism>
<keyword evidence="9 16" id="KW-0418">Kinase</keyword>
<evidence type="ECO:0000256" key="8">
    <source>
        <dbReference type="ARBA" id="ARBA00022741"/>
    </source>
</evidence>
<keyword evidence="17" id="KW-1185">Reference proteome</keyword>
<evidence type="ECO:0000313" key="17">
    <source>
        <dbReference type="Proteomes" id="UP000242188"/>
    </source>
</evidence>
<evidence type="ECO:0000256" key="7">
    <source>
        <dbReference type="ARBA" id="ARBA00022679"/>
    </source>
</evidence>
<dbReference type="EMBL" id="NEDP02002733">
    <property type="protein sequence ID" value="OWF50214.1"/>
    <property type="molecule type" value="Genomic_DNA"/>
</dbReference>
<dbReference type="STRING" id="6573.A0A210QNA2"/>
<proteinExistence type="inferred from homology"/>
<comment type="catalytic activity">
    <reaction evidence="12">
        <text>pyridoxamine + ATP = pyridoxamine 5'-phosphate + ADP + H(+)</text>
        <dbReference type="Rhea" id="RHEA:25104"/>
        <dbReference type="ChEBI" id="CHEBI:15378"/>
        <dbReference type="ChEBI" id="CHEBI:30616"/>
        <dbReference type="ChEBI" id="CHEBI:57761"/>
        <dbReference type="ChEBI" id="CHEBI:58451"/>
        <dbReference type="ChEBI" id="CHEBI:456216"/>
        <dbReference type="EC" id="2.7.1.35"/>
    </reaction>
    <physiologicalReaction direction="left-to-right" evidence="12">
        <dbReference type="Rhea" id="RHEA:25105"/>
    </physiologicalReaction>
</comment>
<accession>A0A210QNA2</accession>
<evidence type="ECO:0000256" key="14">
    <source>
        <dbReference type="ARBA" id="ARBA00048524"/>
    </source>
</evidence>
<comment type="pathway">
    <text evidence="2">Cofactor metabolism; pyridoxal 5'-phosphate salvage; pyridoxine 5'-phosphate from pyridoxine: step 1/1.</text>
</comment>
<dbReference type="NCBIfam" id="TIGR00687">
    <property type="entry name" value="pyridox_kin"/>
    <property type="match status" value="1"/>
</dbReference>
<keyword evidence="8" id="KW-0547">Nucleotide-binding</keyword>
<dbReference type="UniPathway" id="UPA01068">
    <property type="reaction ID" value="UER00298"/>
</dbReference>
<evidence type="ECO:0000256" key="12">
    <source>
        <dbReference type="ARBA" id="ARBA00047310"/>
    </source>
</evidence>
<evidence type="ECO:0000256" key="3">
    <source>
        <dbReference type="ARBA" id="ARBA00005210"/>
    </source>
</evidence>
<dbReference type="OrthoDB" id="2104723at2759"/>
<dbReference type="PANTHER" id="PTHR10534:SF2">
    <property type="entry name" value="PYRIDOXAL KINASE"/>
    <property type="match status" value="1"/>
</dbReference>
<evidence type="ECO:0000256" key="2">
    <source>
        <dbReference type="ARBA" id="ARBA00004835"/>
    </source>
</evidence>
<dbReference type="InterPro" id="IPR029056">
    <property type="entry name" value="Ribokinase-like"/>
</dbReference>
<evidence type="ECO:0000256" key="9">
    <source>
        <dbReference type="ARBA" id="ARBA00022777"/>
    </source>
</evidence>
<dbReference type="GO" id="GO:0005524">
    <property type="term" value="F:ATP binding"/>
    <property type="evidence" value="ECO:0007669"/>
    <property type="project" value="UniProtKB-KW"/>
</dbReference>
<gene>
    <name evidence="16" type="ORF">KP79_PYT06743</name>
</gene>
<comment type="pathway">
    <text evidence="1">Cofactor metabolism; pyridoxal 5'-phosphate salvage; pyridoxamine 5'-phosphate from pyridoxamine: step 1/1.</text>
</comment>
<name>A0A210QNA2_MIZYE</name>
<comment type="similarity">
    <text evidence="4">Belongs to the pyridoxine kinase family.</text>
</comment>
<evidence type="ECO:0000256" key="13">
    <source>
        <dbReference type="ARBA" id="ARBA00047377"/>
    </source>
</evidence>
<evidence type="ECO:0000256" key="5">
    <source>
        <dbReference type="ARBA" id="ARBA00012104"/>
    </source>
</evidence>
<dbReference type="InterPro" id="IPR013749">
    <property type="entry name" value="PM/HMP-P_kinase-1"/>
</dbReference>
<dbReference type="AlphaFoldDB" id="A0A210QNA2"/>